<accession>A0ABV7EY26</accession>
<dbReference type="RefSeq" id="WP_390321568.1">
    <property type="nucleotide sequence ID" value="NZ_JBHRTP010000018.1"/>
</dbReference>
<keyword evidence="4" id="KW-1185">Reference proteome</keyword>
<evidence type="ECO:0000313" key="3">
    <source>
        <dbReference type="EMBL" id="MFC3107678.1"/>
    </source>
</evidence>
<proteinExistence type="predicted"/>
<name>A0ABV7EY26_9BURK</name>
<evidence type="ECO:0000313" key="4">
    <source>
        <dbReference type="Proteomes" id="UP001595530"/>
    </source>
</evidence>
<evidence type="ECO:0000256" key="1">
    <source>
        <dbReference type="SAM" id="MobiDB-lite"/>
    </source>
</evidence>
<gene>
    <name evidence="3" type="ORF">ACFOFO_06850</name>
</gene>
<reference evidence="4" key="1">
    <citation type="journal article" date="2019" name="Int. J. Syst. Evol. Microbiol.">
        <title>The Global Catalogue of Microorganisms (GCM) 10K type strain sequencing project: providing services to taxonomists for standard genome sequencing and annotation.</title>
        <authorList>
            <consortium name="The Broad Institute Genomics Platform"/>
            <consortium name="The Broad Institute Genome Sequencing Center for Infectious Disease"/>
            <person name="Wu L."/>
            <person name="Ma J."/>
        </authorList>
    </citation>
    <scope>NUCLEOTIDE SEQUENCE [LARGE SCALE GENOMIC DNA]</scope>
    <source>
        <strain evidence="4">KCTC 42986</strain>
    </source>
</reference>
<feature type="transmembrane region" description="Helical" evidence="2">
    <location>
        <begin position="42"/>
        <end position="61"/>
    </location>
</feature>
<sequence length="63" mass="6744">MLSMNISMLQCRSKARQPASPSSEPDHAQDYETPPGLSWEDAISLLVIAVVCVILLGTSLASN</sequence>
<evidence type="ECO:0000256" key="2">
    <source>
        <dbReference type="SAM" id="Phobius"/>
    </source>
</evidence>
<protein>
    <submittedName>
        <fullName evidence="3">Uncharacterized protein</fullName>
    </submittedName>
</protein>
<feature type="region of interest" description="Disordered" evidence="1">
    <location>
        <begin position="1"/>
        <end position="34"/>
    </location>
</feature>
<organism evidence="3 4">
    <name type="scientific">Undibacterium arcticum</name>
    <dbReference type="NCBI Taxonomy" id="1762892"/>
    <lineage>
        <taxon>Bacteria</taxon>
        <taxon>Pseudomonadati</taxon>
        <taxon>Pseudomonadota</taxon>
        <taxon>Betaproteobacteria</taxon>
        <taxon>Burkholderiales</taxon>
        <taxon>Oxalobacteraceae</taxon>
        <taxon>Undibacterium</taxon>
    </lineage>
</organism>
<dbReference type="Proteomes" id="UP001595530">
    <property type="component" value="Unassembled WGS sequence"/>
</dbReference>
<feature type="compositionally biased region" description="Polar residues" evidence="1">
    <location>
        <begin position="1"/>
        <end position="10"/>
    </location>
</feature>
<comment type="caution">
    <text evidence="3">The sequence shown here is derived from an EMBL/GenBank/DDBJ whole genome shotgun (WGS) entry which is preliminary data.</text>
</comment>
<keyword evidence="2" id="KW-0812">Transmembrane</keyword>
<keyword evidence="2" id="KW-1133">Transmembrane helix</keyword>
<keyword evidence="2" id="KW-0472">Membrane</keyword>
<dbReference type="EMBL" id="JBHRTP010000018">
    <property type="protein sequence ID" value="MFC3107678.1"/>
    <property type="molecule type" value="Genomic_DNA"/>
</dbReference>